<keyword evidence="3" id="KW-1185">Reference proteome</keyword>
<evidence type="ECO:0000313" key="4">
    <source>
        <dbReference type="VGNC" id="VGNC:58218"/>
    </source>
</evidence>
<dbReference type="GeneTree" id="ENSGT01090000263422"/>
<feature type="region of interest" description="Disordered" evidence="1">
    <location>
        <begin position="1"/>
        <end position="62"/>
    </location>
</feature>
<dbReference type="Bgee" id="ENSECAG00000008911">
    <property type="expression patterns" value="Expressed in inner cell mass and 23 other cell types or tissues"/>
</dbReference>
<protein>
    <submittedName>
        <fullName evidence="2">PR/SET domain 2</fullName>
    </submittedName>
</protein>
<evidence type="ECO:0000313" key="3">
    <source>
        <dbReference type="Proteomes" id="UP000002281"/>
    </source>
</evidence>
<reference evidence="2" key="2">
    <citation type="submission" date="2025-08" db="UniProtKB">
        <authorList>
            <consortium name="Ensembl"/>
        </authorList>
    </citation>
    <scope>IDENTIFICATION</scope>
    <source>
        <strain evidence="2">Thoroughbred</strain>
    </source>
</reference>
<reference evidence="2 3" key="1">
    <citation type="journal article" date="2009" name="Science">
        <title>Genome sequence, comparative analysis, and population genetics of the domestic horse.</title>
        <authorList>
            <consortium name="Broad Institute Genome Sequencing Platform"/>
            <consortium name="Broad Institute Whole Genome Assembly Team"/>
            <person name="Wade C.M."/>
            <person name="Giulotto E."/>
            <person name="Sigurdsson S."/>
            <person name="Zoli M."/>
            <person name="Gnerre S."/>
            <person name="Imsland F."/>
            <person name="Lear T.L."/>
            <person name="Adelson D.L."/>
            <person name="Bailey E."/>
            <person name="Bellone R.R."/>
            <person name="Bloecker H."/>
            <person name="Distl O."/>
            <person name="Edgar R.C."/>
            <person name="Garber M."/>
            <person name="Leeb T."/>
            <person name="Mauceli E."/>
            <person name="MacLeod J.N."/>
            <person name="Penedo M.C.T."/>
            <person name="Raison J.M."/>
            <person name="Sharpe T."/>
            <person name="Vogel J."/>
            <person name="Andersson L."/>
            <person name="Antczak D.F."/>
            <person name="Biagi T."/>
            <person name="Binns M.M."/>
            <person name="Chowdhary B.P."/>
            <person name="Coleman S.J."/>
            <person name="Della Valle G."/>
            <person name="Fryc S."/>
            <person name="Guerin G."/>
            <person name="Hasegawa T."/>
            <person name="Hill E.W."/>
            <person name="Jurka J."/>
            <person name="Kiialainen A."/>
            <person name="Lindgren G."/>
            <person name="Liu J."/>
            <person name="Magnani E."/>
            <person name="Mickelson J.R."/>
            <person name="Murray J."/>
            <person name="Nergadze S.G."/>
            <person name="Onofrio R."/>
            <person name="Pedroni S."/>
            <person name="Piras M.F."/>
            <person name="Raudsepp T."/>
            <person name="Rocchi M."/>
            <person name="Roeed K.H."/>
            <person name="Ryder O.A."/>
            <person name="Searle S."/>
            <person name="Skow L."/>
            <person name="Swinburne J.E."/>
            <person name="Syvaenen A.C."/>
            <person name="Tozaki T."/>
            <person name="Valberg S.J."/>
            <person name="Vaudin M."/>
            <person name="White J.R."/>
            <person name="Zody M.C."/>
            <person name="Lander E.S."/>
            <person name="Lindblad-Toh K."/>
        </authorList>
    </citation>
    <scope>NUCLEOTIDE SEQUENCE [LARGE SCALE GENOMIC DNA]</scope>
    <source>
        <strain evidence="2 3">Thoroughbred</strain>
    </source>
</reference>
<gene>
    <name evidence="4" type="primary">PRDM2</name>
</gene>
<dbReference type="VGNC" id="VGNC:58218">
    <property type="gene designation" value="PRDM2"/>
</dbReference>
<sequence>MRDPAEATVSAWHPGALHPPPPTSPGSVGMSRPRLQPSSRDPSSKSRRFACSLTAPEVTWNQ</sequence>
<dbReference type="AlphaFoldDB" id="A0A3Q2H0U7"/>
<evidence type="ECO:0000313" key="2">
    <source>
        <dbReference type="Ensembl" id="ENSECAP00000026524.2"/>
    </source>
</evidence>
<reference evidence="2" key="3">
    <citation type="submission" date="2025-09" db="UniProtKB">
        <authorList>
            <consortium name="Ensembl"/>
        </authorList>
    </citation>
    <scope>IDENTIFICATION</scope>
    <source>
        <strain evidence="2">Thoroughbred</strain>
    </source>
</reference>
<organism evidence="2 3">
    <name type="scientific">Equus caballus</name>
    <name type="common">Horse</name>
    <dbReference type="NCBI Taxonomy" id="9796"/>
    <lineage>
        <taxon>Eukaryota</taxon>
        <taxon>Metazoa</taxon>
        <taxon>Chordata</taxon>
        <taxon>Craniata</taxon>
        <taxon>Vertebrata</taxon>
        <taxon>Euteleostomi</taxon>
        <taxon>Mammalia</taxon>
        <taxon>Eutheria</taxon>
        <taxon>Laurasiatheria</taxon>
        <taxon>Perissodactyla</taxon>
        <taxon>Equidae</taxon>
        <taxon>Equus</taxon>
    </lineage>
</organism>
<dbReference type="ExpressionAtlas" id="A0A3Q2H0U7">
    <property type="expression patterns" value="baseline"/>
</dbReference>
<accession>A0A3Q2H0U7</accession>
<evidence type="ECO:0000256" key="1">
    <source>
        <dbReference type="SAM" id="MobiDB-lite"/>
    </source>
</evidence>
<dbReference type="Proteomes" id="UP000002281">
    <property type="component" value="Chromosome 2"/>
</dbReference>
<name>A0A3Q2H0U7_HORSE</name>
<proteinExistence type="predicted"/>
<dbReference type="Ensembl" id="ENSECAT00000044644.3">
    <property type="protein sequence ID" value="ENSECAP00000026524.2"/>
    <property type="gene ID" value="ENSECAG00000008911.4"/>
</dbReference>